<dbReference type="Proteomes" id="UP000553632">
    <property type="component" value="Unassembled WGS sequence"/>
</dbReference>
<evidence type="ECO:0000313" key="2">
    <source>
        <dbReference type="EMBL" id="KAF4739130.1"/>
    </source>
</evidence>
<reference evidence="2 3" key="1">
    <citation type="submission" date="2020-04" db="EMBL/GenBank/DDBJ databases">
        <title>Perkinsus olseni comparative genomics.</title>
        <authorList>
            <person name="Bogema D.R."/>
        </authorList>
    </citation>
    <scope>NUCLEOTIDE SEQUENCE [LARGE SCALE GENOMIC DNA]</scope>
    <source>
        <strain evidence="2 3">ATCC PRA-207</strain>
    </source>
</reference>
<gene>
    <name evidence="2" type="ORF">FOZ63_021276</name>
</gene>
<keyword evidence="3" id="KW-1185">Reference proteome</keyword>
<name>A0A7J6T410_PEROL</name>
<feature type="signal peptide" evidence="1">
    <location>
        <begin position="1"/>
        <end position="25"/>
    </location>
</feature>
<dbReference type="EMBL" id="JABANO010014117">
    <property type="protein sequence ID" value="KAF4739130.1"/>
    <property type="molecule type" value="Genomic_DNA"/>
</dbReference>
<keyword evidence="1" id="KW-0732">Signal</keyword>
<feature type="chain" id="PRO_5029821094" evidence="1">
    <location>
        <begin position="26"/>
        <end position="241"/>
    </location>
</feature>
<comment type="caution">
    <text evidence="2">The sequence shown here is derived from an EMBL/GenBank/DDBJ whole genome shotgun (WGS) entry which is preliminary data.</text>
</comment>
<proteinExistence type="predicted"/>
<accession>A0A7J6T410</accession>
<protein>
    <submittedName>
        <fullName evidence="2">Uncharacterized protein</fullName>
    </submittedName>
</protein>
<sequence>MSNMGMIILLSLSLTSALLFGWVGAQPVGRFELNSEKYNVTFRVSEGAVALQFYCDGRLVLNDTGYPSNGLKLLPIGDNRYTIDQVSQSLSSIDSWYTQIEWTGCSDVRPIDGDLATISFVDDDNLSTSLEGQTHVFTRSTLTLSSELRLYQCTDGDFGLFFFAGGDYVFTLGMCNCSTPQRWAQLETFEARTSKPYLVYGVRSSTPYILKDRIIQECSIPLQSDDLSFFAVATDRMLFTQ</sequence>
<evidence type="ECO:0000313" key="3">
    <source>
        <dbReference type="Proteomes" id="UP000553632"/>
    </source>
</evidence>
<dbReference type="AlphaFoldDB" id="A0A7J6T410"/>
<organism evidence="2 3">
    <name type="scientific">Perkinsus olseni</name>
    <name type="common">Perkinsus atlanticus</name>
    <dbReference type="NCBI Taxonomy" id="32597"/>
    <lineage>
        <taxon>Eukaryota</taxon>
        <taxon>Sar</taxon>
        <taxon>Alveolata</taxon>
        <taxon>Perkinsozoa</taxon>
        <taxon>Perkinsea</taxon>
        <taxon>Perkinsida</taxon>
        <taxon>Perkinsidae</taxon>
        <taxon>Perkinsus</taxon>
    </lineage>
</organism>
<evidence type="ECO:0000256" key="1">
    <source>
        <dbReference type="SAM" id="SignalP"/>
    </source>
</evidence>